<dbReference type="Pfam" id="PF01210">
    <property type="entry name" value="NAD_Gly3P_dh_N"/>
    <property type="match status" value="1"/>
</dbReference>
<evidence type="ECO:0000256" key="1">
    <source>
        <dbReference type="ARBA" id="ARBA00011009"/>
    </source>
</evidence>
<proteinExistence type="inferred from homology"/>
<evidence type="ECO:0000256" key="3">
    <source>
        <dbReference type="ARBA" id="ARBA00022857"/>
    </source>
</evidence>
<keyword evidence="3 13" id="KW-0521">NADP</keyword>
<dbReference type="HAMAP" id="MF_00394">
    <property type="entry name" value="NAD_Glyc3P_dehydrog"/>
    <property type="match status" value="1"/>
</dbReference>
<evidence type="ECO:0000256" key="2">
    <source>
        <dbReference type="ARBA" id="ARBA00022516"/>
    </source>
</evidence>
<dbReference type="GO" id="GO:0051287">
    <property type="term" value="F:NAD binding"/>
    <property type="evidence" value="ECO:0007669"/>
    <property type="project" value="InterPro"/>
</dbReference>
<feature type="binding site" evidence="13">
    <location>
        <position position="11"/>
    </location>
    <ligand>
        <name>NADPH</name>
        <dbReference type="ChEBI" id="CHEBI:57783"/>
    </ligand>
</feature>
<comment type="pathway">
    <text evidence="13">Membrane lipid metabolism; glycerophospholipid metabolism.</text>
</comment>
<evidence type="ECO:0000256" key="7">
    <source>
        <dbReference type="ARBA" id="ARBA00023209"/>
    </source>
</evidence>
<feature type="binding site" evidence="13">
    <location>
        <position position="252"/>
    </location>
    <ligand>
        <name>sn-glycerol 3-phosphate</name>
        <dbReference type="ChEBI" id="CHEBI:57597"/>
    </ligand>
</feature>
<dbReference type="FunFam" id="1.10.1040.10:FF:000001">
    <property type="entry name" value="Glycerol-3-phosphate dehydrogenase [NAD(P)+]"/>
    <property type="match status" value="1"/>
</dbReference>
<evidence type="ECO:0000256" key="11">
    <source>
        <dbReference type="ARBA" id="ARBA00069372"/>
    </source>
</evidence>
<comment type="function">
    <text evidence="13">Catalyzes the reduction of the glycolytic intermediate dihydroxyacetone phosphate (DHAP) to sn-glycerol 3-phosphate (G3P), the key precursor for phospholipid synthesis.</text>
</comment>
<dbReference type="FunFam" id="3.40.50.720:FF:000019">
    <property type="entry name" value="Glycerol-3-phosphate dehydrogenase [NAD(P)+]"/>
    <property type="match status" value="1"/>
</dbReference>
<comment type="catalytic activity">
    <reaction evidence="13">
        <text>sn-glycerol 3-phosphate + NAD(+) = dihydroxyacetone phosphate + NADH + H(+)</text>
        <dbReference type="Rhea" id="RHEA:11092"/>
        <dbReference type="ChEBI" id="CHEBI:15378"/>
        <dbReference type="ChEBI" id="CHEBI:57540"/>
        <dbReference type="ChEBI" id="CHEBI:57597"/>
        <dbReference type="ChEBI" id="CHEBI:57642"/>
        <dbReference type="ChEBI" id="CHEBI:57945"/>
        <dbReference type="EC" id="1.1.1.94"/>
    </reaction>
</comment>
<dbReference type="RefSeq" id="WP_164365168.1">
    <property type="nucleotide sequence ID" value="NZ_CP066776.1"/>
</dbReference>
<feature type="active site" description="Proton acceptor" evidence="13 14">
    <location>
        <position position="189"/>
    </location>
</feature>
<dbReference type="InterPro" id="IPR036291">
    <property type="entry name" value="NAD(P)-bd_dom_sf"/>
</dbReference>
<evidence type="ECO:0000256" key="16">
    <source>
        <dbReference type="PIRSR" id="PIRSR000114-3"/>
    </source>
</evidence>
<dbReference type="Gene3D" id="1.10.1040.10">
    <property type="entry name" value="N-(1-d-carboxylethyl)-l-norvaline Dehydrogenase, domain 2"/>
    <property type="match status" value="1"/>
</dbReference>
<evidence type="ECO:0000313" key="20">
    <source>
        <dbReference type="EMBL" id="QQL44768.1"/>
    </source>
</evidence>
<comment type="similarity">
    <text evidence="1 13 17">Belongs to the NAD-dependent glycerol-3-phosphate dehydrogenase family.</text>
</comment>
<evidence type="ECO:0000256" key="8">
    <source>
        <dbReference type="ARBA" id="ARBA00023264"/>
    </source>
</evidence>
<feature type="binding site" evidence="13">
    <location>
        <position position="138"/>
    </location>
    <ligand>
        <name>NADPH</name>
        <dbReference type="ChEBI" id="CHEBI:57783"/>
    </ligand>
</feature>
<feature type="binding site" evidence="16">
    <location>
        <position position="138"/>
    </location>
    <ligand>
        <name>NAD(+)</name>
        <dbReference type="ChEBI" id="CHEBI:57540"/>
    </ligand>
</feature>
<evidence type="ECO:0000256" key="5">
    <source>
        <dbReference type="ARBA" id="ARBA00023027"/>
    </source>
</evidence>
<feature type="binding site" evidence="13">
    <location>
        <position position="106"/>
    </location>
    <ligand>
        <name>sn-glycerol 3-phosphate</name>
        <dbReference type="ChEBI" id="CHEBI:57597"/>
    </ligand>
</feature>
<name>A0A6B3LCK6_9BACT</name>
<feature type="binding site" evidence="16">
    <location>
        <position position="253"/>
    </location>
    <ligand>
        <name>NAD(+)</name>
        <dbReference type="ChEBI" id="CHEBI:57540"/>
    </ligand>
</feature>
<evidence type="ECO:0000256" key="10">
    <source>
        <dbReference type="ARBA" id="ARBA00066687"/>
    </source>
</evidence>
<keyword evidence="5 13" id="KW-0520">NAD</keyword>
<feature type="binding site" evidence="13">
    <location>
        <position position="253"/>
    </location>
    <ligand>
        <name>sn-glycerol 3-phosphate</name>
        <dbReference type="ChEBI" id="CHEBI:57597"/>
    </ligand>
</feature>
<evidence type="ECO:0000256" key="12">
    <source>
        <dbReference type="ARBA" id="ARBA00080511"/>
    </source>
</evidence>
<dbReference type="InterPro" id="IPR006109">
    <property type="entry name" value="G3P_DH_NAD-dep_C"/>
</dbReference>
<dbReference type="GO" id="GO:0046168">
    <property type="term" value="P:glycerol-3-phosphate catabolic process"/>
    <property type="evidence" value="ECO:0007669"/>
    <property type="project" value="InterPro"/>
</dbReference>
<comment type="subcellular location">
    <subcellularLocation>
        <location evidence="13">Cytoplasm</location>
    </subcellularLocation>
</comment>
<feature type="binding site" evidence="13">
    <location>
        <position position="189"/>
    </location>
    <ligand>
        <name>sn-glycerol 3-phosphate</name>
        <dbReference type="ChEBI" id="CHEBI:57597"/>
    </ligand>
</feature>
<keyword evidence="13" id="KW-0547">Nucleotide-binding</keyword>
<dbReference type="InterPro" id="IPR013328">
    <property type="entry name" value="6PGD_dom2"/>
</dbReference>
<dbReference type="SUPFAM" id="SSF48179">
    <property type="entry name" value="6-phosphogluconate dehydrogenase C-terminal domain-like"/>
    <property type="match status" value="1"/>
</dbReference>
<feature type="binding site" evidence="15">
    <location>
        <position position="106"/>
    </location>
    <ligand>
        <name>substrate</name>
    </ligand>
</feature>
<dbReference type="PROSITE" id="PS00957">
    <property type="entry name" value="NAD_G3PDH"/>
    <property type="match status" value="1"/>
</dbReference>
<evidence type="ECO:0000256" key="14">
    <source>
        <dbReference type="PIRSR" id="PIRSR000114-1"/>
    </source>
</evidence>
<dbReference type="PRINTS" id="PR00077">
    <property type="entry name" value="GPDHDRGNASE"/>
</dbReference>
<keyword evidence="13" id="KW-0963">Cytoplasm</keyword>
<feature type="domain" description="Glycerol-3-phosphate dehydrogenase NAD-dependent C-terminal" evidence="19">
    <location>
        <begin position="178"/>
        <end position="319"/>
    </location>
</feature>
<feature type="binding site" evidence="16">
    <location>
        <begin position="8"/>
        <end position="13"/>
    </location>
    <ligand>
        <name>NAD(+)</name>
        <dbReference type="ChEBI" id="CHEBI:57540"/>
    </ligand>
</feature>
<dbReference type="Proteomes" id="UP000475117">
    <property type="component" value="Chromosome"/>
</dbReference>
<protein>
    <recommendedName>
        <fullName evidence="11 13">Glycerol-3-phosphate dehydrogenase [NAD(P)+]</fullName>
        <ecNumber evidence="10 13">1.1.1.94</ecNumber>
    </recommendedName>
    <alternativeName>
        <fullName evidence="13">NAD(P)(+)-dependent glycerol-3-phosphate dehydrogenase</fullName>
    </alternativeName>
    <alternativeName>
        <fullName evidence="12 13">NAD(P)H-dependent dihydroxyacetone-phosphate reductase</fullName>
    </alternativeName>
</protein>
<evidence type="ECO:0000256" key="4">
    <source>
        <dbReference type="ARBA" id="ARBA00023002"/>
    </source>
</evidence>
<feature type="binding site" evidence="13">
    <location>
        <position position="49"/>
    </location>
    <ligand>
        <name>NADPH</name>
        <dbReference type="ChEBI" id="CHEBI:57783"/>
    </ligand>
</feature>
<evidence type="ECO:0000256" key="9">
    <source>
        <dbReference type="ARBA" id="ARBA00052716"/>
    </source>
</evidence>
<comment type="caution">
    <text evidence="13">Lacks conserved residue(s) required for the propagation of feature annotation.</text>
</comment>
<sequence length="340" mass="35849">MMKTAVLGAGSWGTALATVLAEGGYAPLLWCRSAAVADEINEKHTTNDYLPGVELPGSLRATTELADLRDRDLILVVTPSKAIAEVAEKLAAVGICPDTVLLACTKGIERDTGRRMSEILQDIFPDNPIAVLSGPNHAEEVARKLPTATTIAASDHEVAERIQAAFTLPWFRSYTTTDVAGVELGGAIKNVFAIAGGIVEGLGLGDNAKAALVTRGLTELTRLGVALGGDAKTFQGLSGVGDLVVTCYSELSRNHRVGRGLGEGKSLEEITAGMGHMVAEGVPNTLSIYEAARRLEVDTPIIDQVHHVLYEGKSPAEALTDLFLREPKPEVDDRCDGAAT</sequence>
<keyword evidence="6 13" id="KW-0443">Lipid metabolism</keyword>
<dbReference type="InterPro" id="IPR011128">
    <property type="entry name" value="G3P_DH_NAD-dep_N"/>
</dbReference>
<reference evidence="20 21" key="1">
    <citation type="submission" date="2020-12" db="EMBL/GenBank/DDBJ databases">
        <title>Sulforoseuscoccus oceanibium gen. nov., sp. nov., a representative of the phylum Verrucomicrobia with special cytoplasmic membrane, and proposal of Sulforoseuscoccusaceae fam. nov.</title>
        <authorList>
            <person name="Xi F."/>
        </authorList>
    </citation>
    <scope>NUCLEOTIDE SEQUENCE [LARGE SCALE GENOMIC DNA]</scope>
    <source>
        <strain evidence="20 21">T37</strain>
    </source>
</reference>
<feature type="binding site" evidence="13">
    <location>
        <position position="106"/>
    </location>
    <ligand>
        <name>NADPH</name>
        <dbReference type="ChEBI" id="CHEBI:57783"/>
    </ligand>
</feature>
<dbReference type="EMBL" id="CP066776">
    <property type="protein sequence ID" value="QQL44768.1"/>
    <property type="molecule type" value="Genomic_DNA"/>
</dbReference>
<dbReference type="GO" id="GO:0006650">
    <property type="term" value="P:glycerophospholipid metabolic process"/>
    <property type="evidence" value="ECO:0007669"/>
    <property type="project" value="UniProtKB-UniRule"/>
</dbReference>
<dbReference type="GO" id="GO:0005975">
    <property type="term" value="P:carbohydrate metabolic process"/>
    <property type="evidence" value="ECO:0007669"/>
    <property type="project" value="InterPro"/>
</dbReference>
<evidence type="ECO:0000256" key="15">
    <source>
        <dbReference type="PIRSR" id="PIRSR000114-2"/>
    </source>
</evidence>
<dbReference type="Pfam" id="PF07479">
    <property type="entry name" value="NAD_Gly3P_dh_C"/>
    <property type="match status" value="1"/>
</dbReference>
<dbReference type="InterPro" id="IPR008927">
    <property type="entry name" value="6-PGluconate_DH-like_C_sf"/>
</dbReference>
<comment type="catalytic activity">
    <reaction evidence="9">
        <text>sn-glycerol 3-phosphate + NADP(+) = dihydroxyacetone phosphate + NADPH + H(+)</text>
        <dbReference type="Rhea" id="RHEA:11096"/>
        <dbReference type="ChEBI" id="CHEBI:15378"/>
        <dbReference type="ChEBI" id="CHEBI:57597"/>
        <dbReference type="ChEBI" id="CHEBI:57642"/>
        <dbReference type="ChEBI" id="CHEBI:57783"/>
        <dbReference type="ChEBI" id="CHEBI:58349"/>
        <dbReference type="EC" id="1.1.1.94"/>
    </reaction>
    <physiologicalReaction direction="right-to-left" evidence="9">
        <dbReference type="Rhea" id="RHEA:11098"/>
    </physiologicalReaction>
</comment>
<evidence type="ECO:0000313" key="21">
    <source>
        <dbReference type="Proteomes" id="UP000475117"/>
    </source>
</evidence>
<dbReference type="PIRSF" id="PIRSF000114">
    <property type="entry name" value="Glycerol-3-P_dh"/>
    <property type="match status" value="1"/>
</dbReference>
<feature type="binding site" evidence="13">
    <location>
        <position position="280"/>
    </location>
    <ligand>
        <name>NADPH</name>
        <dbReference type="ChEBI" id="CHEBI:57783"/>
    </ligand>
</feature>
<feature type="binding site" evidence="13">
    <location>
        <position position="278"/>
    </location>
    <ligand>
        <name>NADPH</name>
        <dbReference type="ChEBI" id="CHEBI:57783"/>
    </ligand>
</feature>
<evidence type="ECO:0000259" key="18">
    <source>
        <dbReference type="Pfam" id="PF01210"/>
    </source>
</evidence>
<feature type="binding site" evidence="15">
    <location>
        <begin position="253"/>
        <end position="254"/>
    </location>
    <ligand>
        <name>substrate</name>
    </ligand>
</feature>
<feature type="domain" description="Glycerol-3-phosphate dehydrogenase NAD-dependent N-terminal" evidence="18">
    <location>
        <begin position="4"/>
        <end position="158"/>
    </location>
</feature>
<feature type="binding site" evidence="13">
    <location>
        <position position="12"/>
    </location>
    <ligand>
        <name>NADPH</name>
        <dbReference type="ChEBI" id="CHEBI:57783"/>
    </ligand>
</feature>
<dbReference type="EC" id="1.1.1.94" evidence="10 13"/>
<evidence type="ECO:0000256" key="17">
    <source>
        <dbReference type="RuleBase" id="RU000437"/>
    </source>
</evidence>
<dbReference type="InterPro" id="IPR006168">
    <property type="entry name" value="G3P_DH_NAD-dep"/>
</dbReference>
<feature type="binding site" evidence="13">
    <location>
        <position position="253"/>
    </location>
    <ligand>
        <name>NADPH</name>
        <dbReference type="ChEBI" id="CHEBI:57783"/>
    </ligand>
</feature>
<keyword evidence="8 13" id="KW-1208">Phospholipid metabolism</keyword>
<dbReference type="UniPathway" id="UPA00940"/>
<dbReference type="NCBIfam" id="NF000940">
    <property type="entry name" value="PRK00094.1-2"/>
    <property type="match status" value="1"/>
</dbReference>
<dbReference type="PANTHER" id="PTHR11728:SF1">
    <property type="entry name" value="GLYCEROL-3-PHOSPHATE DEHYDROGENASE [NAD(+)] 2, CHLOROPLASTIC"/>
    <property type="match status" value="1"/>
</dbReference>
<dbReference type="AlphaFoldDB" id="A0A6B3LCK6"/>
<dbReference type="KEGG" id="soa:G3M56_012940"/>
<feature type="binding site" evidence="13">
    <location>
        <position position="242"/>
    </location>
    <ligand>
        <name>sn-glycerol 3-phosphate</name>
        <dbReference type="ChEBI" id="CHEBI:57597"/>
    </ligand>
</feature>
<organism evidence="20 21">
    <name type="scientific">Sulfuriroseicoccus oceanibius</name>
    <dbReference type="NCBI Taxonomy" id="2707525"/>
    <lineage>
        <taxon>Bacteria</taxon>
        <taxon>Pseudomonadati</taxon>
        <taxon>Verrucomicrobiota</taxon>
        <taxon>Verrucomicrobiia</taxon>
        <taxon>Verrucomicrobiales</taxon>
        <taxon>Verrucomicrobiaceae</taxon>
        <taxon>Sulfuriroseicoccus</taxon>
    </lineage>
</organism>
<dbReference type="GO" id="GO:0005829">
    <property type="term" value="C:cytosol"/>
    <property type="evidence" value="ECO:0007669"/>
    <property type="project" value="TreeGrafter"/>
</dbReference>
<evidence type="ECO:0000259" key="19">
    <source>
        <dbReference type="Pfam" id="PF07479"/>
    </source>
</evidence>
<feature type="binding site" evidence="13">
    <location>
        <position position="32"/>
    </location>
    <ligand>
        <name>NADPH</name>
        <dbReference type="ChEBI" id="CHEBI:57783"/>
    </ligand>
</feature>
<dbReference type="Gene3D" id="3.40.50.720">
    <property type="entry name" value="NAD(P)-binding Rossmann-like Domain"/>
    <property type="match status" value="1"/>
</dbReference>
<accession>A0A6B3LCK6</accession>
<keyword evidence="2 13" id="KW-0444">Lipid biosynthesis</keyword>
<keyword evidence="7 13" id="KW-0594">Phospholipid biosynthesis</keyword>
<dbReference type="SUPFAM" id="SSF51735">
    <property type="entry name" value="NAD(P)-binding Rossmann-fold domains"/>
    <property type="match status" value="1"/>
</dbReference>
<feature type="binding site" evidence="13">
    <location>
        <position position="254"/>
    </location>
    <ligand>
        <name>sn-glycerol 3-phosphate</name>
        <dbReference type="ChEBI" id="CHEBI:57597"/>
    </ligand>
</feature>
<dbReference type="NCBIfam" id="NF000942">
    <property type="entry name" value="PRK00094.1-4"/>
    <property type="match status" value="1"/>
</dbReference>
<dbReference type="GO" id="GO:0008654">
    <property type="term" value="P:phospholipid biosynthetic process"/>
    <property type="evidence" value="ECO:0007669"/>
    <property type="project" value="UniProtKB-KW"/>
</dbReference>
<dbReference type="GO" id="GO:0047952">
    <property type="term" value="F:glycerol-3-phosphate dehydrogenase [NAD(P)+] activity"/>
    <property type="evidence" value="ECO:0007669"/>
    <property type="project" value="UniProtKB-UniRule"/>
</dbReference>
<gene>
    <name evidence="13" type="primary">gpsA</name>
    <name evidence="20" type="ORF">G3M56_012940</name>
</gene>
<keyword evidence="21" id="KW-1185">Reference proteome</keyword>
<dbReference type="PANTHER" id="PTHR11728">
    <property type="entry name" value="GLYCEROL-3-PHOSPHATE DEHYDROGENASE"/>
    <property type="match status" value="1"/>
</dbReference>
<evidence type="ECO:0000256" key="13">
    <source>
        <dbReference type="HAMAP-Rule" id="MF_00394"/>
    </source>
</evidence>
<dbReference type="GO" id="GO:0046167">
    <property type="term" value="P:glycerol-3-phosphate biosynthetic process"/>
    <property type="evidence" value="ECO:0007669"/>
    <property type="project" value="UniProtKB-UniRule"/>
</dbReference>
<feature type="binding site" evidence="13">
    <location>
        <position position="134"/>
    </location>
    <ligand>
        <name>sn-glycerol 3-phosphate</name>
        <dbReference type="ChEBI" id="CHEBI:57597"/>
    </ligand>
</feature>
<keyword evidence="4 13" id="KW-0560">Oxidoreductase</keyword>
<evidence type="ECO:0000256" key="6">
    <source>
        <dbReference type="ARBA" id="ARBA00023098"/>
    </source>
</evidence>